<dbReference type="GO" id="GO:1900029">
    <property type="term" value="P:positive regulation of ruffle assembly"/>
    <property type="evidence" value="ECO:0007669"/>
    <property type="project" value="TreeGrafter"/>
</dbReference>
<dbReference type="Gene3D" id="2.30.29.30">
    <property type="entry name" value="Pleckstrin-homology domain (PH domain)/Phosphotyrosine-binding domain (PTB)"/>
    <property type="match status" value="1"/>
</dbReference>
<dbReference type="PANTHER" id="PTHR12287:SF24">
    <property type="entry name" value="EPIDERMAL GROWTH FACTOR RECEPTOR KINASE SUBSTRATE 8-LIKE PROTEIN 1 ISOFORM X1"/>
    <property type="match status" value="1"/>
</dbReference>
<dbReference type="InterPro" id="IPR039801">
    <property type="entry name" value="EPS8-like"/>
</dbReference>
<keyword evidence="4" id="KW-1185">Reference proteome</keyword>
<reference evidence="3" key="2">
    <citation type="submission" date="2025-09" db="UniProtKB">
        <authorList>
            <consortium name="Ensembl"/>
        </authorList>
    </citation>
    <scope>IDENTIFICATION</scope>
</reference>
<evidence type="ECO:0000313" key="4">
    <source>
        <dbReference type="Proteomes" id="UP000261340"/>
    </source>
</evidence>
<dbReference type="GO" id="GO:0003779">
    <property type="term" value="F:actin binding"/>
    <property type="evidence" value="ECO:0007669"/>
    <property type="project" value="TreeGrafter"/>
</dbReference>
<dbReference type="AlphaFoldDB" id="A0A3Q0QQB2"/>
<dbReference type="Pfam" id="PF08416">
    <property type="entry name" value="PTB"/>
    <property type="match status" value="1"/>
</dbReference>
<dbReference type="GO" id="GO:0007266">
    <property type="term" value="P:Rho protein signal transduction"/>
    <property type="evidence" value="ECO:0007669"/>
    <property type="project" value="TreeGrafter"/>
</dbReference>
<accession>A0A3Q0QQB2</accession>
<protein>
    <submittedName>
        <fullName evidence="3">EPS8 signaling adaptor L1b</fullName>
    </submittedName>
</protein>
<dbReference type="InterPro" id="IPR013625">
    <property type="entry name" value="PTB"/>
</dbReference>
<dbReference type="GeneTree" id="ENSGT00940000158125"/>
<reference evidence="3" key="1">
    <citation type="submission" date="2025-08" db="UniProtKB">
        <authorList>
            <consortium name="Ensembl"/>
        </authorList>
    </citation>
    <scope>IDENTIFICATION</scope>
</reference>
<feature type="region of interest" description="Disordered" evidence="1">
    <location>
        <begin position="1"/>
        <end position="23"/>
    </location>
</feature>
<dbReference type="Ensembl" id="ENSACIT00000000516.1">
    <property type="protein sequence ID" value="ENSACIP00000000492.1"/>
    <property type="gene ID" value="ENSACIG00000000446.1"/>
</dbReference>
<feature type="compositionally biased region" description="Low complexity" evidence="1">
    <location>
        <begin position="1"/>
        <end position="11"/>
    </location>
</feature>
<dbReference type="SUPFAM" id="SSF50729">
    <property type="entry name" value="PH domain-like"/>
    <property type="match status" value="1"/>
</dbReference>
<dbReference type="PANTHER" id="PTHR12287">
    <property type="entry name" value="EPIDERMAL GROWTH FACTOR RECEPTOR KINASE SUBSTRATE EPS8-RELATED PROTEIN"/>
    <property type="match status" value="1"/>
</dbReference>
<name>A0A3Q0QQB2_AMPCI</name>
<dbReference type="GO" id="GO:0032587">
    <property type="term" value="C:ruffle membrane"/>
    <property type="evidence" value="ECO:0007669"/>
    <property type="project" value="TreeGrafter"/>
</dbReference>
<sequence length="198" mass="22209">MVFQSSSNQSQAATSPELLNGSASSPMTNVTRHLVNVSAVFKPFPASDVLTCTFPHVFILSHYLQHLLTFSLQNGEVQSVEEAQNRLSFLAQNKKLWSQQMLLDVGAGSIHLRDIQSQDELESYTFRSIYRCEAINTEKHFPSLLMLVCQSADQKKPDIHFFNCETVKLQETAEAAVMLSQKKKKKKKSKKQSAEGDA</sequence>
<dbReference type="GO" id="GO:0031982">
    <property type="term" value="C:vesicle"/>
    <property type="evidence" value="ECO:0007669"/>
    <property type="project" value="TreeGrafter"/>
</dbReference>
<dbReference type="GO" id="GO:0035023">
    <property type="term" value="P:regulation of Rho protein signal transduction"/>
    <property type="evidence" value="ECO:0007669"/>
    <property type="project" value="TreeGrafter"/>
</dbReference>
<proteinExistence type="predicted"/>
<evidence type="ECO:0000313" key="3">
    <source>
        <dbReference type="Ensembl" id="ENSACIP00000000492.1"/>
    </source>
</evidence>
<feature type="domain" description="PTB" evidence="2">
    <location>
        <begin position="64"/>
        <end position="188"/>
    </location>
</feature>
<evidence type="ECO:0000256" key="1">
    <source>
        <dbReference type="SAM" id="MobiDB-lite"/>
    </source>
</evidence>
<dbReference type="Proteomes" id="UP000261340">
    <property type="component" value="Unplaced"/>
</dbReference>
<organism evidence="3 4">
    <name type="scientific">Amphilophus citrinellus</name>
    <name type="common">Midas cichlid</name>
    <name type="synonym">Cichlasoma citrinellum</name>
    <dbReference type="NCBI Taxonomy" id="61819"/>
    <lineage>
        <taxon>Eukaryota</taxon>
        <taxon>Metazoa</taxon>
        <taxon>Chordata</taxon>
        <taxon>Craniata</taxon>
        <taxon>Vertebrata</taxon>
        <taxon>Euteleostomi</taxon>
        <taxon>Actinopterygii</taxon>
        <taxon>Neopterygii</taxon>
        <taxon>Teleostei</taxon>
        <taxon>Neoteleostei</taxon>
        <taxon>Acanthomorphata</taxon>
        <taxon>Ovalentaria</taxon>
        <taxon>Cichlomorphae</taxon>
        <taxon>Cichliformes</taxon>
        <taxon>Cichlidae</taxon>
        <taxon>New World cichlids</taxon>
        <taxon>Cichlasomatinae</taxon>
        <taxon>Heroini</taxon>
        <taxon>Amphilophus</taxon>
    </lineage>
</organism>
<evidence type="ECO:0000259" key="2">
    <source>
        <dbReference type="Pfam" id="PF08416"/>
    </source>
</evidence>
<dbReference type="InterPro" id="IPR011993">
    <property type="entry name" value="PH-like_dom_sf"/>
</dbReference>